<reference evidence="2" key="1">
    <citation type="submission" date="2023-04" db="EMBL/GenBank/DDBJ databases">
        <authorList>
            <consortium name="ELIXIR-Norway"/>
        </authorList>
    </citation>
    <scope>NUCLEOTIDE SEQUENCE [LARGE SCALE GENOMIC DNA]</scope>
</reference>
<organism evidence="2 3">
    <name type="scientific">Rangifer tarandus platyrhynchus</name>
    <name type="common">Svalbard reindeer</name>
    <dbReference type="NCBI Taxonomy" id="3082113"/>
    <lineage>
        <taxon>Eukaryota</taxon>
        <taxon>Metazoa</taxon>
        <taxon>Chordata</taxon>
        <taxon>Craniata</taxon>
        <taxon>Vertebrata</taxon>
        <taxon>Euteleostomi</taxon>
        <taxon>Mammalia</taxon>
        <taxon>Eutheria</taxon>
        <taxon>Laurasiatheria</taxon>
        <taxon>Artiodactyla</taxon>
        <taxon>Ruminantia</taxon>
        <taxon>Pecora</taxon>
        <taxon>Cervidae</taxon>
        <taxon>Odocoileinae</taxon>
        <taxon>Rangifer</taxon>
    </lineage>
</organism>
<proteinExistence type="predicted"/>
<evidence type="ECO:0000313" key="2">
    <source>
        <dbReference type="EMBL" id="CAI9161439.1"/>
    </source>
</evidence>
<evidence type="ECO:0000256" key="1">
    <source>
        <dbReference type="SAM" id="MobiDB-lite"/>
    </source>
</evidence>
<protein>
    <submittedName>
        <fullName evidence="2">Uncharacterized protein</fullName>
    </submittedName>
</protein>
<keyword evidence="3" id="KW-1185">Reference proteome</keyword>
<feature type="compositionally biased region" description="Basic and acidic residues" evidence="1">
    <location>
        <begin position="114"/>
        <end position="127"/>
    </location>
</feature>
<gene>
    <name evidence="2" type="ORF">MRATA1EN1_LOCUS10401</name>
</gene>
<name>A0ABN8YIZ9_RANTA</name>
<sequence>MSMKNTFSAAQYVRCCAVPLCGSEYGVMRDTVRVAPRVVAGWDRWDNVRGCAPWEGGPQDADSVTALPHVTLNAVILTDDWPPAPGLCPSSPLLFLGPPWPRPYPYPRLSPPAETRRGRGGDSVRSK</sequence>
<accession>A0ABN8YIZ9</accession>
<dbReference type="Proteomes" id="UP001176941">
    <property type="component" value="Chromosome 20"/>
</dbReference>
<feature type="region of interest" description="Disordered" evidence="1">
    <location>
        <begin position="106"/>
        <end position="127"/>
    </location>
</feature>
<dbReference type="EMBL" id="OX459956">
    <property type="protein sequence ID" value="CAI9161439.1"/>
    <property type="molecule type" value="Genomic_DNA"/>
</dbReference>
<evidence type="ECO:0000313" key="3">
    <source>
        <dbReference type="Proteomes" id="UP001176941"/>
    </source>
</evidence>